<gene>
    <name evidence="2" type="ORF">BN1356_00240</name>
</gene>
<dbReference type="EMBL" id="CTEN01000001">
    <property type="protein sequence ID" value="CQR23871.1"/>
    <property type="molecule type" value="Genomic_DNA"/>
</dbReference>
<dbReference type="RefSeq" id="WP_093649611.1">
    <property type="nucleotide sequence ID" value="NZ_CTEN01000001.1"/>
</dbReference>
<reference evidence="3" key="1">
    <citation type="submission" date="2015-03" db="EMBL/GenBank/DDBJ databases">
        <authorList>
            <person name="Urmite Genomes"/>
        </authorList>
    </citation>
    <scope>NUCLEOTIDE SEQUENCE [LARGE SCALE GENOMIC DNA]</scope>
    <source>
        <strain evidence="3">FF10</strain>
    </source>
</reference>
<evidence type="ECO:0000313" key="2">
    <source>
        <dbReference type="EMBL" id="CQR23871.1"/>
    </source>
</evidence>
<dbReference type="AlphaFoldDB" id="A0A0E3WEL1"/>
<dbReference type="OrthoDB" id="10009358at2"/>
<dbReference type="Proteomes" id="UP000198604">
    <property type="component" value="Unassembled WGS sequence"/>
</dbReference>
<name>A0A0E3WEL1_9STRE</name>
<keyword evidence="1" id="KW-0732">Signal</keyword>
<feature type="signal peptide" evidence="1">
    <location>
        <begin position="1"/>
        <end position="24"/>
    </location>
</feature>
<proteinExistence type="predicted"/>
<sequence length="135" mass="15809" precursor="true">MKKIVYSLLALGLAFTFSQVSVKADETAVNEYAIQIENNIGENGIQPFSVPSEVYRYVGRTNYRVTKNWYYVYSSTLSVPIPIPGVSGQMYRQYKVYWRNVSYNLEYDVYSSTGTYLRRERRLINTIEEDWRLSP</sequence>
<protein>
    <submittedName>
        <fullName evidence="2">Uncharacterized protein</fullName>
    </submittedName>
</protein>
<dbReference type="STRING" id="1608583.BN1356_00240"/>
<evidence type="ECO:0000313" key="3">
    <source>
        <dbReference type="Proteomes" id="UP000198604"/>
    </source>
</evidence>
<evidence type="ECO:0000256" key="1">
    <source>
        <dbReference type="SAM" id="SignalP"/>
    </source>
</evidence>
<feature type="chain" id="PRO_5002414723" evidence="1">
    <location>
        <begin position="25"/>
        <end position="135"/>
    </location>
</feature>
<organism evidence="2 3">
    <name type="scientific">Streptococcus varani</name>
    <dbReference type="NCBI Taxonomy" id="1608583"/>
    <lineage>
        <taxon>Bacteria</taxon>
        <taxon>Bacillati</taxon>
        <taxon>Bacillota</taxon>
        <taxon>Bacilli</taxon>
        <taxon>Lactobacillales</taxon>
        <taxon>Streptococcaceae</taxon>
        <taxon>Streptococcus</taxon>
    </lineage>
</organism>
<keyword evidence="3" id="KW-1185">Reference proteome</keyword>
<accession>A0A0E3WEL1</accession>